<dbReference type="Pfam" id="PF06089">
    <property type="entry name" value="Asparaginase_II"/>
    <property type="match status" value="1"/>
</dbReference>
<dbReference type="PANTHER" id="PTHR42110:SF1">
    <property type="entry name" value="L-ASPARAGINASE, PUTATIVE (AFU_ORTHOLOGUE AFUA_3G11890)-RELATED"/>
    <property type="match status" value="1"/>
</dbReference>
<dbReference type="AlphaFoldDB" id="A0A839AHA1"/>
<organism evidence="1 2">
    <name type="scientific">Stappia albiluteola</name>
    <dbReference type="NCBI Taxonomy" id="2758565"/>
    <lineage>
        <taxon>Bacteria</taxon>
        <taxon>Pseudomonadati</taxon>
        <taxon>Pseudomonadota</taxon>
        <taxon>Alphaproteobacteria</taxon>
        <taxon>Hyphomicrobiales</taxon>
        <taxon>Stappiaceae</taxon>
        <taxon>Stappia</taxon>
    </lineage>
</organism>
<dbReference type="Proteomes" id="UP000541109">
    <property type="component" value="Unassembled WGS sequence"/>
</dbReference>
<proteinExistence type="predicted"/>
<evidence type="ECO:0000313" key="2">
    <source>
        <dbReference type="Proteomes" id="UP000541109"/>
    </source>
</evidence>
<sequence length="340" mass="35877">MENPVLVEVTRGNVVESRHRGAIAVVDADGAVVAAIGDVTRPVFPRSAVKALQALPLVESGAADALGYDEAELALACASHNGEERHVNSARVMLMKAGLDEDALECGSHWPARMEDIARLHRQDAEPCPLHNNCSGKHAGFLGLAKVMGVETRGYVEAAHPVQREVKAAVEAMTGTTLGADQCGIDGCSIPTYATPLHNLAQAFARFGTGQGLEKGRAEAARRLYDACIDEAWMVAGTERCCTSIMQAFGGRVFVKTGAEGVFCAAVPELGLGIALKCDDGATRASETMLAAVIDELVEQDEQEAADLAPWLRPAVRTRKGFAAGEVRATANFGSLLKGR</sequence>
<comment type="caution">
    <text evidence="1">The sequence shown here is derived from an EMBL/GenBank/DDBJ whole genome shotgun (WGS) entry which is preliminary data.</text>
</comment>
<keyword evidence="2" id="KW-1185">Reference proteome</keyword>
<protein>
    <submittedName>
        <fullName evidence="1">Asparaginase</fullName>
    </submittedName>
</protein>
<evidence type="ECO:0000313" key="1">
    <source>
        <dbReference type="EMBL" id="MBA5779091.1"/>
    </source>
</evidence>
<name>A0A839AHA1_9HYPH</name>
<dbReference type="EMBL" id="JACFXV010000065">
    <property type="protein sequence ID" value="MBA5779091.1"/>
    <property type="molecule type" value="Genomic_DNA"/>
</dbReference>
<dbReference type="RefSeq" id="WP_182167918.1">
    <property type="nucleotide sequence ID" value="NZ_JACFXV010000065.1"/>
</dbReference>
<gene>
    <name evidence="1" type="ORF">H2509_18330</name>
</gene>
<dbReference type="PANTHER" id="PTHR42110">
    <property type="entry name" value="L-ASPARAGINASE, PUTATIVE (AFU_ORTHOLOGUE AFUA_3G11890)-RELATED"/>
    <property type="match status" value="1"/>
</dbReference>
<accession>A0A839AHA1</accession>
<reference evidence="1 2" key="1">
    <citation type="submission" date="2020-07" db="EMBL/GenBank/DDBJ databases">
        <title>Stappia sp., F7233, whole genome shotgun sequencing project.</title>
        <authorList>
            <person name="Jiang S."/>
            <person name="Liu Z.W."/>
            <person name="Du Z.J."/>
        </authorList>
    </citation>
    <scope>NUCLEOTIDE SEQUENCE [LARGE SCALE GENOMIC DNA]</scope>
    <source>
        <strain evidence="1 2">F7233</strain>
    </source>
</reference>
<dbReference type="InterPro" id="IPR010349">
    <property type="entry name" value="Asparaginase_II"/>
</dbReference>